<dbReference type="InterPro" id="IPR017853">
    <property type="entry name" value="GH"/>
</dbReference>
<dbReference type="Pfam" id="PF17801">
    <property type="entry name" value="Melibiase_C"/>
    <property type="match status" value="1"/>
</dbReference>
<dbReference type="GO" id="GO:0004557">
    <property type="term" value="F:alpha-galactosidase activity"/>
    <property type="evidence" value="ECO:0007669"/>
    <property type="project" value="UniProtKB-EC"/>
</dbReference>
<comment type="caution">
    <text evidence="11">The sequence shown here is derived from an EMBL/GenBank/DDBJ whole genome shotgun (WGS) entry which is preliminary data.</text>
</comment>
<dbReference type="PANTHER" id="PTHR11452">
    <property type="entry name" value="ALPHA-GALACTOSIDASE/ALPHA-N-ACETYLGALACTOSAMINIDASE"/>
    <property type="match status" value="1"/>
</dbReference>
<dbReference type="InterPro" id="IPR002241">
    <property type="entry name" value="Glyco_hydro_27"/>
</dbReference>
<dbReference type="PRINTS" id="PR00740">
    <property type="entry name" value="GLHYDRLASE27"/>
</dbReference>
<dbReference type="PANTHER" id="PTHR11452:SF75">
    <property type="entry name" value="ALPHA-GALACTOSIDASE MEL1"/>
    <property type="match status" value="1"/>
</dbReference>
<dbReference type="SUPFAM" id="SSF51445">
    <property type="entry name" value="(Trans)glycosidases"/>
    <property type="match status" value="1"/>
</dbReference>
<evidence type="ECO:0000256" key="5">
    <source>
        <dbReference type="ARBA" id="ARBA00022801"/>
    </source>
</evidence>
<keyword evidence="7 8" id="KW-0326">Glycosidase</keyword>
<evidence type="ECO:0000259" key="10">
    <source>
        <dbReference type="Pfam" id="PF17801"/>
    </source>
</evidence>
<feature type="chain" id="PRO_5039555559" description="Alpha-galactosidase" evidence="9">
    <location>
        <begin position="24"/>
        <end position="411"/>
    </location>
</feature>
<comment type="catalytic activity">
    <reaction evidence="1 8">
        <text>Hydrolysis of terminal, non-reducing alpha-D-galactose residues in alpha-D-galactosides, including galactose oligosaccharides, galactomannans and galactolipids.</text>
        <dbReference type="EC" id="3.2.1.22"/>
    </reaction>
</comment>
<protein>
    <recommendedName>
        <fullName evidence="3 8">Alpha-galactosidase</fullName>
        <ecNumber evidence="3 8">3.2.1.22</ecNumber>
    </recommendedName>
    <alternativeName>
        <fullName evidence="8">Melibiase</fullName>
    </alternativeName>
</protein>
<dbReference type="CDD" id="cd14792">
    <property type="entry name" value="GH27"/>
    <property type="match status" value="1"/>
</dbReference>
<gene>
    <name evidence="11" type="ORF">E7101_06030</name>
</gene>
<accession>A0A9D5P450</accession>
<dbReference type="Pfam" id="PF16499">
    <property type="entry name" value="Melibiase_2"/>
    <property type="match status" value="1"/>
</dbReference>
<evidence type="ECO:0000256" key="8">
    <source>
        <dbReference type="RuleBase" id="RU361168"/>
    </source>
</evidence>
<dbReference type="Gene3D" id="2.60.40.1180">
    <property type="entry name" value="Golgi alpha-mannosidase II"/>
    <property type="match status" value="1"/>
</dbReference>
<dbReference type="InterPro" id="IPR013785">
    <property type="entry name" value="Aldolase_TIM"/>
</dbReference>
<proteinExistence type="inferred from homology"/>
<organism evidence="11 12">
    <name type="scientific">Xylanibacter ruminicola</name>
    <name type="common">Prevotella ruminicola</name>
    <dbReference type="NCBI Taxonomy" id="839"/>
    <lineage>
        <taxon>Bacteria</taxon>
        <taxon>Pseudomonadati</taxon>
        <taxon>Bacteroidota</taxon>
        <taxon>Bacteroidia</taxon>
        <taxon>Bacteroidales</taxon>
        <taxon>Prevotellaceae</taxon>
        <taxon>Xylanibacter</taxon>
    </lineage>
</organism>
<keyword evidence="5 8" id="KW-0378">Hydrolase</keyword>
<keyword evidence="4 9" id="KW-0732">Signal</keyword>
<dbReference type="AlphaFoldDB" id="A0A9D5P450"/>
<dbReference type="GO" id="GO:0016052">
    <property type="term" value="P:carbohydrate catabolic process"/>
    <property type="evidence" value="ECO:0007669"/>
    <property type="project" value="UniProtKB-ARBA"/>
</dbReference>
<dbReference type="EMBL" id="SUYC01000005">
    <property type="protein sequence ID" value="MBE6270493.1"/>
    <property type="molecule type" value="Genomic_DNA"/>
</dbReference>
<evidence type="ECO:0000313" key="11">
    <source>
        <dbReference type="EMBL" id="MBE6270493.1"/>
    </source>
</evidence>
<dbReference type="InterPro" id="IPR000111">
    <property type="entry name" value="Glyco_hydro_27/36_CS"/>
</dbReference>
<dbReference type="PROSITE" id="PS00512">
    <property type="entry name" value="ALPHA_GALACTOSIDASE"/>
    <property type="match status" value="1"/>
</dbReference>
<dbReference type="Gene3D" id="3.20.20.70">
    <property type="entry name" value="Aldolase class I"/>
    <property type="match status" value="1"/>
</dbReference>
<evidence type="ECO:0000256" key="2">
    <source>
        <dbReference type="ARBA" id="ARBA00009743"/>
    </source>
</evidence>
<feature type="domain" description="Alpha galactosidase C-terminal" evidence="10">
    <location>
        <begin position="317"/>
        <end position="407"/>
    </location>
</feature>
<evidence type="ECO:0000256" key="4">
    <source>
        <dbReference type="ARBA" id="ARBA00022729"/>
    </source>
</evidence>
<reference evidence="11" key="1">
    <citation type="submission" date="2019-04" db="EMBL/GenBank/DDBJ databases">
        <title>Evolution of Biomass-Degrading Anaerobic Consortia Revealed by Metagenomics.</title>
        <authorList>
            <person name="Peng X."/>
        </authorList>
    </citation>
    <scope>NUCLEOTIDE SEQUENCE</scope>
    <source>
        <strain evidence="11">SIG140</strain>
    </source>
</reference>
<evidence type="ECO:0000313" key="12">
    <source>
        <dbReference type="Proteomes" id="UP000806522"/>
    </source>
</evidence>
<dbReference type="FunFam" id="3.20.20.70:FF:000202">
    <property type="entry name" value="Alpha-galactosidase"/>
    <property type="match status" value="1"/>
</dbReference>
<evidence type="ECO:0000256" key="3">
    <source>
        <dbReference type="ARBA" id="ARBA00012755"/>
    </source>
</evidence>
<sequence length="411" mass="46962">MKKKMKMLIMGGMLALMAMPVKAQKWEGLADTPQMGWSTWNKFQGNISEDVIRGIADVMAESGLRDAGYTYINIDDCWHGKRDANGFIQADAKKFPNGMKALADYVHSKGLKLGIYSDAGTATCAGEPGSLGHEYQDALQYARWGVDYLKYDWCNTTNVNPQCAYQLISDALRAARRPIFLSMCEWGSSKPWKWARQIGHSWRTTPDIWCDFDSLRVFPGYSQFGVMQCIQYNDTLRQYAGKGYWNDPDMLEVGNGMTENEDRAHFTMWCMMASPLILGNDLRNMSDATRNIIMNKDMIAIDQDTLGIQGLHYCDRDGLQFWFKPLAGGDWAFTILNPTRQDISCSLNWQDFNLTDHEVSKLSTLFDSKVYKVYNLWSHKFEGKTTLKNKVERKLVVKSRDVVSYRLINSK</sequence>
<evidence type="ECO:0000256" key="1">
    <source>
        <dbReference type="ARBA" id="ARBA00001255"/>
    </source>
</evidence>
<dbReference type="EC" id="3.2.1.22" evidence="3 8"/>
<dbReference type="InterPro" id="IPR013780">
    <property type="entry name" value="Glyco_hydro_b"/>
</dbReference>
<name>A0A9D5P450_XYLRU</name>
<feature type="signal peptide" evidence="9">
    <location>
        <begin position="1"/>
        <end position="23"/>
    </location>
</feature>
<dbReference type="InterPro" id="IPR041233">
    <property type="entry name" value="Melibiase_C"/>
</dbReference>
<comment type="similarity">
    <text evidence="2 8">Belongs to the glycosyl hydrolase 27 family.</text>
</comment>
<dbReference type="SUPFAM" id="SSF51011">
    <property type="entry name" value="Glycosyl hydrolase domain"/>
    <property type="match status" value="1"/>
</dbReference>
<evidence type="ECO:0000256" key="6">
    <source>
        <dbReference type="ARBA" id="ARBA00023157"/>
    </source>
</evidence>
<keyword evidence="6 8" id="KW-1015">Disulfide bond</keyword>
<evidence type="ECO:0000256" key="7">
    <source>
        <dbReference type="ARBA" id="ARBA00023295"/>
    </source>
</evidence>
<dbReference type="Proteomes" id="UP000806522">
    <property type="component" value="Unassembled WGS sequence"/>
</dbReference>
<evidence type="ECO:0000256" key="9">
    <source>
        <dbReference type="SAM" id="SignalP"/>
    </source>
</evidence>